<evidence type="ECO:0000313" key="2">
    <source>
        <dbReference type="Proteomes" id="UP000066014"/>
    </source>
</evidence>
<keyword evidence="2" id="KW-1185">Reference proteome</keyword>
<accession>A0A060P009</accession>
<evidence type="ECO:0000313" key="1">
    <source>
        <dbReference type="EMBL" id="BAO84469.1"/>
    </source>
</evidence>
<organism evidence="1 2">
    <name type="scientific">Serpentinimonas maccroryi</name>
    <dbReference type="NCBI Taxonomy" id="1458426"/>
    <lineage>
        <taxon>Bacteria</taxon>
        <taxon>Pseudomonadati</taxon>
        <taxon>Pseudomonadota</taxon>
        <taxon>Betaproteobacteria</taxon>
        <taxon>Burkholderiales</taxon>
        <taxon>Comamonadaceae</taxon>
        <taxon>Serpentinimonas</taxon>
    </lineage>
</organism>
<dbReference type="AlphaFoldDB" id="A0A060P009"/>
<dbReference type="HOGENOM" id="CLU_1522662_0_0_4"/>
<dbReference type="OrthoDB" id="9845597at2"/>
<sequence>MYPLLKRLWQQLKLGSHPAAATVAQTELSVRWRCINAELGLAAWVAEPADRLALPRQPRGAKLLLAPEGGEGPALARLRQLAALHPDCLIVLPRWQNERLAAAGVPTEVALHLVLLRLRDDGWVGAATPMLLASAACRALAERYAQRYRALTQSLPGATTQALERPLATDQRFAWI</sequence>
<dbReference type="RefSeq" id="WP_045537064.1">
    <property type="nucleotide sequence ID" value="NZ_AP014569.1"/>
</dbReference>
<name>A0A060P009_9BURK</name>
<protein>
    <submittedName>
        <fullName evidence="1">Membrane protein related to metalloendopeptidase</fullName>
    </submittedName>
</protein>
<dbReference type="EMBL" id="AP014569">
    <property type="protein sequence ID" value="BAO84469.1"/>
    <property type="molecule type" value="Genomic_DNA"/>
</dbReference>
<dbReference type="KEGG" id="cbab:SMCB_2241"/>
<dbReference type="Proteomes" id="UP000066014">
    <property type="component" value="Chromosome"/>
</dbReference>
<dbReference type="STRING" id="1458426.SMCB_2241"/>
<gene>
    <name evidence="1" type="ORF">SMCB_2241</name>
</gene>
<proteinExistence type="predicted"/>
<reference evidence="1 2" key="1">
    <citation type="journal article" date="2014" name="Nat. Commun.">
        <title>Physiological and genomic features of highly alkaliphilic hydrogen-utilizing Betaproteobacteria from a continental serpentinizing site.</title>
        <authorList>
            <person name="Suzuki S."/>
            <person name="Kuenen J.G."/>
            <person name="Schipper K."/>
            <person name="van der Velde S."/>
            <person name="Ishii S."/>
            <person name="Wu A."/>
            <person name="Sorokin D.Y."/>
            <person name="Tenney A."/>
            <person name="Meng X.Y."/>
            <person name="Morrill P.L."/>
            <person name="Kamagata Y."/>
            <person name="Muyzer G."/>
            <person name="Nealson K.H."/>
        </authorList>
    </citation>
    <scope>NUCLEOTIDE SEQUENCE [LARGE SCALE GENOMIC DNA]</scope>
    <source>
        <strain evidence="1 2">B1</strain>
    </source>
</reference>